<name>A0A4R7TDB1_9ACTN</name>
<keyword evidence="2" id="KW-0489">Methyltransferase</keyword>
<dbReference type="Pfam" id="PF13649">
    <property type="entry name" value="Methyltransf_25"/>
    <property type="match status" value="1"/>
</dbReference>
<dbReference type="GO" id="GO:0032259">
    <property type="term" value="P:methylation"/>
    <property type="evidence" value="ECO:0007669"/>
    <property type="project" value="UniProtKB-KW"/>
</dbReference>
<proteinExistence type="predicted"/>
<keyword evidence="3" id="KW-1185">Reference proteome</keyword>
<dbReference type="GO" id="GO:0008168">
    <property type="term" value="F:methyltransferase activity"/>
    <property type="evidence" value="ECO:0007669"/>
    <property type="project" value="UniProtKB-KW"/>
</dbReference>
<protein>
    <submittedName>
        <fullName evidence="2">SAM-dependent methyltransferase</fullName>
    </submittedName>
</protein>
<feature type="domain" description="Methyltransferase" evidence="1">
    <location>
        <begin position="40"/>
        <end position="132"/>
    </location>
</feature>
<dbReference type="CDD" id="cd02440">
    <property type="entry name" value="AdoMet_MTases"/>
    <property type="match status" value="1"/>
</dbReference>
<evidence type="ECO:0000259" key="1">
    <source>
        <dbReference type="Pfam" id="PF13649"/>
    </source>
</evidence>
<dbReference type="SUPFAM" id="SSF53335">
    <property type="entry name" value="S-adenosyl-L-methionine-dependent methyltransferases"/>
    <property type="match status" value="1"/>
</dbReference>
<dbReference type="Gene3D" id="3.40.50.150">
    <property type="entry name" value="Vaccinia Virus protein VP39"/>
    <property type="match status" value="1"/>
</dbReference>
<sequence>MEGLKGLLRHVPAYVLLQRVVGADKLRYRCIDEVKAGETVLDIGCGPAYYFPRLPQPLKYHGFDTDAPYIDWATQHFGGENASFHCGIFDEAAARSLPQIDVVLLLGLLHHLSDEQCTDLLNLAASVLSPGGRVVSVDTCFEPSQGRISRWMSENDRGEYVRDPAGFEKLALQSFGQVEGEVINDVTHIPASYWMMRMTAPSSL</sequence>
<comment type="caution">
    <text evidence="2">The sequence shown here is derived from an EMBL/GenBank/DDBJ whole genome shotgun (WGS) entry which is preliminary data.</text>
</comment>
<dbReference type="InterPro" id="IPR041698">
    <property type="entry name" value="Methyltransf_25"/>
</dbReference>
<evidence type="ECO:0000313" key="2">
    <source>
        <dbReference type="EMBL" id="TDU89348.1"/>
    </source>
</evidence>
<evidence type="ECO:0000313" key="3">
    <source>
        <dbReference type="Proteomes" id="UP000295151"/>
    </source>
</evidence>
<dbReference type="Proteomes" id="UP000295151">
    <property type="component" value="Unassembled WGS sequence"/>
</dbReference>
<organism evidence="2 3">
    <name type="scientific">Kribbella voronezhensis</name>
    <dbReference type="NCBI Taxonomy" id="2512212"/>
    <lineage>
        <taxon>Bacteria</taxon>
        <taxon>Bacillati</taxon>
        <taxon>Actinomycetota</taxon>
        <taxon>Actinomycetes</taxon>
        <taxon>Propionibacteriales</taxon>
        <taxon>Kribbellaceae</taxon>
        <taxon>Kribbella</taxon>
    </lineage>
</organism>
<reference evidence="2 3" key="1">
    <citation type="submission" date="2019-03" db="EMBL/GenBank/DDBJ databases">
        <title>Genomic Encyclopedia of Type Strains, Phase III (KMG-III): the genomes of soil and plant-associated and newly described type strains.</title>
        <authorList>
            <person name="Whitman W."/>
        </authorList>
    </citation>
    <scope>NUCLEOTIDE SEQUENCE [LARGE SCALE GENOMIC DNA]</scope>
    <source>
        <strain evidence="2 3">VKM Ac-2575</strain>
    </source>
</reference>
<dbReference type="AlphaFoldDB" id="A0A4R7TDB1"/>
<dbReference type="RefSeq" id="WP_133979442.1">
    <property type="nucleotide sequence ID" value="NZ_SOCE01000001.1"/>
</dbReference>
<accession>A0A4R7TDB1</accession>
<dbReference type="InterPro" id="IPR029063">
    <property type="entry name" value="SAM-dependent_MTases_sf"/>
</dbReference>
<keyword evidence="2" id="KW-0808">Transferase</keyword>
<dbReference type="EMBL" id="SOCE01000001">
    <property type="protein sequence ID" value="TDU89348.1"/>
    <property type="molecule type" value="Genomic_DNA"/>
</dbReference>
<dbReference type="OrthoDB" id="9808140at2"/>
<gene>
    <name evidence="2" type="ORF">EV138_2912</name>
</gene>